<dbReference type="InterPro" id="IPR056474">
    <property type="entry name" value="SEN1_barrel"/>
</dbReference>
<dbReference type="EMBL" id="CP034457">
    <property type="protein sequence ID" value="QBM87298.1"/>
    <property type="molecule type" value="Genomic_DNA"/>
</dbReference>
<organism evidence="14 15">
    <name type="scientific">Metschnikowia aff. pulcherrima</name>
    <dbReference type="NCBI Taxonomy" id="2163413"/>
    <lineage>
        <taxon>Eukaryota</taxon>
        <taxon>Fungi</taxon>
        <taxon>Dikarya</taxon>
        <taxon>Ascomycota</taxon>
        <taxon>Saccharomycotina</taxon>
        <taxon>Pichiomycetes</taxon>
        <taxon>Metschnikowiaceae</taxon>
        <taxon>Metschnikowia</taxon>
    </lineage>
</organism>
<dbReference type="InterPro" id="IPR047187">
    <property type="entry name" value="SF1_C_Upf1"/>
</dbReference>
<evidence type="ECO:0000313" key="15">
    <source>
        <dbReference type="Proteomes" id="UP000292447"/>
    </source>
</evidence>
<dbReference type="STRING" id="2163413.A0A4P6XMQ7"/>
<dbReference type="GO" id="GO:0001147">
    <property type="term" value="F:transcription termination site sequence-specific DNA binding"/>
    <property type="evidence" value="ECO:0007669"/>
    <property type="project" value="TreeGrafter"/>
</dbReference>
<evidence type="ECO:0000259" key="12">
    <source>
        <dbReference type="Pfam" id="PF13087"/>
    </source>
</evidence>
<dbReference type="CDD" id="cd21408">
    <property type="entry name" value="1B_Sen1p-like"/>
    <property type="match status" value="1"/>
</dbReference>
<dbReference type="InterPro" id="IPR044340">
    <property type="entry name" value="Helicase_Sen1_1B_dom"/>
</dbReference>
<dbReference type="GO" id="GO:0005524">
    <property type="term" value="F:ATP binding"/>
    <property type="evidence" value="ECO:0007669"/>
    <property type="project" value="UniProtKB-KW"/>
</dbReference>
<dbReference type="Gene3D" id="3.40.50.300">
    <property type="entry name" value="P-loop containing nucleotide triphosphate hydrolases"/>
    <property type="match status" value="2"/>
</dbReference>
<dbReference type="GO" id="GO:0005694">
    <property type="term" value="C:chromosome"/>
    <property type="evidence" value="ECO:0007669"/>
    <property type="project" value="UniProtKB-ARBA"/>
</dbReference>
<sequence>MHVPESWQTLARDIVLSHAEPMNSQLQLAIFGRCMRLLSLDALKDEVHLFCLEPLALIAGQIIIMFLFPGTTSPQRQVVEARLARSLLSCCRCVRGFYTNLAQMRLRFVLARQISVAHILSFLDVVNEWVYLRLEPLVLGAGHARLLLLLDAVRLTLYECLSNVTLLRAKPNFRAAVASLITSSEAAEFLQLDHLLPLTIFYYIEGNTAEQLFAQLHFKALRGSIVTLDPQVIDEIKHHSFRLQNARYFNQDFSVRFWQMIQLVFMVSKSQDFAKLLGTDELDSWSAHTQIQLVPLMRVFFNNLLSCFDRPFPILLLVFRLFLDRFGPQMWALVQDVHYTNVVDTVFRSAFFQKHLHHAALGENPAAKLAPLLEWIPSLISSLTGPQKQTAAIKVTSFLVQRELADRSNTRTDSAAVLLACFESLTQPQTVLASLLKMQDARVAVNRHTDYFVGLARKGSKDAMSLVCACLKYDIALAVHNLSLIQQKKSPTLFDSNNALWASLAKVPLTLTQFASKILESLIDVLAVLVFKDSKGQVTKEFEAALKIHNRDTTALCGSVCSILEKLALMDPEDLKVVLSTEVCLVGIWSCIFNPLMNQSALTVIYQVHDSEGRYENIWSLLNDSLNVNVSAINKSLLKLAEISAFEPCPKALRILMDIITALADPLKGILNTQTGHHVDSMLAIRGFWESCWLFLVMIYKKTLVWAGLYHLSDLIEFTRDTLDASHLLLDSFRVLMDFFSDPSMKTPLFETFMNTFIHMIVWLRLGDVSLLNSCVDLVFKGFDLAKELDAHVDKNFIITFAKYGAKAKKFNNKLTEQQRGMILSKASDFDAKLVQYVVDESAKERMSVSPPASKDDLSDSSLGASYAYQSRKGAKQSTLSRFGVVTNDPPVAPPPLVKNFKPNNLEAIRNELKNNRAPTKPVINPAPPRPAGFNHKTPAVGRYINGLKKKHDSDSSDEDDEADVDVSDLFLESKKKPKVIEVDFNGRPIPRLAQAKKINTKRQEEERMRMRLNVNLKPLYSTVLKWNYNTDSEFPTDDRDIYKPIKDSYSSAKEYVAEIEPLLMLECWQGIQSSRVTGQELPFELLVGSRTTCDGFFDVYVSMKKADLAARKIGETDLLVLGYVADKDMKSPHEISRYLKLRDSQTCLAKVREIKYANPDYSDVTVRVYPQGSMMGLLTPKSVVVGMKVMQMITVEREYSSLRGLPYYDLCDEILAGKPCKPKEISDEEARGMCGKLGVNMSQAKAIIGANREEGFSLIQGPPGTGKTKTILGIVGHFLSSVAVNPNTIITPVPNASSGSEESKPVNKVLICAPSNAAVDELVVRLKDGVFNDSGQKSVPKIVRLGRSDAVNPSVRHLCLEELIESQLKARAASAPVDPNIRVEHNKCLAERDRIREALKKQDLPDPEIIKLQSQLREVTKKRSELGKRLDEQRENQSIAHRTREIEKRQVQAKILSEAQVICSTLSGSAHDFLASMSMKFDQVIIDEACQCVELSAIIPLRYGCKKCVMVGDPNQLPPTVLSQKAASYKYEESLFVRMQKNNLDSIYLLDVQYRMHPEISRFPSAQFYNSRLSDGAGMLEKNKRPWHNQPPLAPYKFFDIVSRHQQNQQSKSFFNAAEARVALELVETLMRILPENEFKGRIGIISPYKEQIRTLRDTFQKKFGTLIFNEIDFNTVDGFQGQEKEIIIMSCVRASENGSVGFLSDVRRMNVALTRARTTLWILGNKSSLRRDRVWNKLISDAESRSCVSLAQPGFLNNMKSIKATSEFSVERTEAAAHEQVPIARLGTYEKPDFAQGHATGTSIEPQEKPSRMSGGADSHRSNSDNPDPSSYHPPVNPSTGSYRPSSVGPQKSSYRSADNESVKIKNSHHDETTKRKLNEQNDDKRKHKKKHVYIHKPQANDAGRDRPGDTTPSSLPLRPADTGENGVGVLHEPPVPKHHAAPPRASNSGIYRTDDRPRGPKKPTNSSIFIKPRKPHRPAGPRGP</sequence>
<dbReference type="GO" id="GO:0006369">
    <property type="term" value="P:termination of RNA polymerase II transcription"/>
    <property type="evidence" value="ECO:0007669"/>
    <property type="project" value="TreeGrafter"/>
</dbReference>
<dbReference type="GO" id="GO:0016604">
    <property type="term" value="C:nuclear body"/>
    <property type="evidence" value="ECO:0007669"/>
    <property type="project" value="TreeGrafter"/>
</dbReference>
<feature type="region of interest" description="Disordered" evidence="9">
    <location>
        <begin position="918"/>
        <end position="937"/>
    </location>
</feature>
<feature type="compositionally biased region" description="Basic residues" evidence="9">
    <location>
        <begin position="1974"/>
        <end position="1987"/>
    </location>
</feature>
<accession>A0A4P6XMQ7</accession>
<protein>
    <submittedName>
        <fullName evidence="14">Senataxin</fullName>
    </submittedName>
</protein>
<dbReference type="InterPro" id="IPR027417">
    <property type="entry name" value="P-loop_NTPase"/>
</dbReference>
<feature type="domain" description="Helicase SEN1 beta-barrel" evidence="13">
    <location>
        <begin position="1081"/>
        <end position="1190"/>
    </location>
</feature>
<dbReference type="InterPro" id="IPR041679">
    <property type="entry name" value="DNA2/NAM7-like_C"/>
</dbReference>
<feature type="compositionally biased region" description="Polar residues" evidence="9">
    <location>
        <begin position="1840"/>
        <end position="1859"/>
    </location>
</feature>
<dbReference type="Pfam" id="PF12726">
    <property type="entry name" value="SEN1_N"/>
    <property type="match status" value="1"/>
</dbReference>
<dbReference type="GO" id="GO:0003678">
    <property type="term" value="F:DNA helicase activity"/>
    <property type="evidence" value="ECO:0007669"/>
    <property type="project" value="UniProtKB-ARBA"/>
</dbReference>
<feature type="compositionally biased region" description="Basic and acidic residues" evidence="9">
    <location>
        <begin position="1860"/>
        <end position="1887"/>
    </location>
</feature>
<dbReference type="SUPFAM" id="SSF52540">
    <property type="entry name" value="P-loop containing nucleoside triphosphate hydrolases"/>
    <property type="match status" value="1"/>
</dbReference>
<dbReference type="GO" id="GO:0016787">
    <property type="term" value="F:hydrolase activity"/>
    <property type="evidence" value="ECO:0007669"/>
    <property type="project" value="UniProtKB-KW"/>
</dbReference>
<evidence type="ECO:0000256" key="7">
    <source>
        <dbReference type="ARBA" id="ARBA00023242"/>
    </source>
</evidence>
<keyword evidence="3" id="KW-0547">Nucleotide-binding</keyword>
<dbReference type="Pfam" id="PF13086">
    <property type="entry name" value="AAA_11"/>
    <property type="match status" value="1"/>
</dbReference>
<dbReference type="Pfam" id="PF13087">
    <property type="entry name" value="AAA_12"/>
    <property type="match status" value="1"/>
</dbReference>
<proteinExistence type="inferred from homology"/>
<dbReference type="Proteomes" id="UP000292447">
    <property type="component" value="Chromosome II"/>
</dbReference>
<evidence type="ECO:0000256" key="1">
    <source>
        <dbReference type="ARBA" id="ARBA00004123"/>
    </source>
</evidence>
<evidence type="ECO:0000256" key="8">
    <source>
        <dbReference type="SAM" id="Coils"/>
    </source>
</evidence>
<feature type="region of interest" description="Disordered" evidence="9">
    <location>
        <begin position="1791"/>
        <end position="1987"/>
    </location>
</feature>
<evidence type="ECO:0000256" key="2">
    <source>
        <dbReference type="ARBA" id="ARBA00007913"/>
    </source>
</evidence>
<evidence type="ECO:0000256" key="4">
    <source>
        <dbReference type="ARBA" id="ARBA00022801"/>
    </source>
</evidence>
<evidence type="ECO:0000256" key="3">
    <source>
        <dbReference type="ARBA" id="ARBA00022741"/>
    </source>
</evidence>
<dbReference type="PANTHER" id="PTHR10887">
    <property type="entry name" value="DNA2/NAM7 HELICASE FAMILY"/>
    <property type="match status" value="1"/>
</dbReference>
<dbReference type="Pfam" id="PF23576">
    <property type="entry name" value="SEN1_barrel"/>
    <property type="match status" value="1"/>
</dbReference>
<feature type="domain" description="DNA2/NAM7 helicase-like C-terminal" evidence="12">
    <location>
        <begin position="1532"/>
        <end position="1728"/>
    </location>
</feature>
<gene>
    <name evidence="14" type="primary">MPUL0B05000</name>
    <name evidence="14" type="ORF">METSCH_B05000</name>
</gene>
<dbReference type="FunFam" id="3.40.50.300:FF:000326">
    <property type="entry name" value="P-loop containing nucleoside triphosphate hydrolase"/>
    <property type="match status" value="1"/>
</dbReference>
<comment type="similarity">
    <text evidence="2">Belongs to the DNA2/NAM7 helicase family.</text>
</comment>
<dbReference type="InterPro" id="IPR024481">
    <property type="entry name" value="Helicase_Sen1_N"/>
</dbReference>
<keyword evidence="15" id="KW-1185">Reference proteome</keyword>
<evidence type="ECO:0000313" key="14">
    <source>
        <dbReference type="EMBL" id="QBM87298.1"/>
    </source>
</evidence>
<keyword evidence="5" id="KW-0347">Helicase</keyword>
<feature type="domain" description="DNA2/NAM7 helicase helicase" evidence="11">
    <location>
        <begin position="1240"/>
        <end position="1525"/>
    </location>
</feature>
<keyword evidence="6" id="KW-0067">ATP-binding</keyword>
<evidence type="ECO:0000259" key="10">
    <source>
        <dbReference type="Pfam" id="PF12726"/>
    </source>
</evidence>
<reference evidence="15" key="1">
    <citation type="submission" date="2019-03" db="EMBL/GenBank/DDBJ databases">
        <title>Snf2 controls pulcherriminic acid biosynthesis and connects pigmentation and antifungal activity of the yeast Metschnikowia pulcherrima.</title>
        <authorList>
            <person name="Gore-Lloyd D."/>
            <person name="Sumann I."/>
            <person name="Brachmann A.O."/>
            <person name="Schneeberger K."/>
            <person name="Ortiz-Merino R.A."/>
            <person name="Moreno-Beltran M."/>
            <person name="Schlaefli M."/>
            <person name="Kirner P."/>
            <person name="Santos Kron A."/>
            <person name="Wolfe K.H."/>
            <person name="Piel J."/>
            <person name="Ahrens C.H."/>
            <person name="Henk D."/>
            <person name="Freimoser F.M."/>
        </authorList>
    </citation>
    <scope>NUCLEOTIDE SEQUENCE [LARGE SCALE GENOMIC DNA]</scope>
    <source>
        <strain evidence="15">APC 1.2</strain>
    </source>
</reference>
<evidence type="ECO:0000256" key="5">
    <source>
        <dbReference type="ARBA" id="ARBA00022806"/>
    </source>
</evidence>
<keyword evidence="4" id="KW-0378">Hydrolase</keyword>
<feature type="coiled-coil region" evidence="8">
    <location>
        <begin position="1410"/>
        <end position="1437"/>
    </location>
</feature>
<feature type="compositionally biased region" description="Basic residues" evidence="9">
    <location>
        <begin position="1888"/>
        <end position="1897"/>
    </location>
</feature>
<evidence type="ECO:0000256" key="6">
    <source>
        <dbReference type="ARBA" id="ARBA00022840"/>
    </source>
</evidence>
<dbReference type="InterPro" id="IPR041677">
    <property type="entry name" value="DNA2/NAM7_AAA_11"/>
</dbReference>
<dbReference type="CDD" id="cd18042">
    <property type="entry name" value="DEXXQc_SETX"/>
    <property type="match status" value="1"/>
</dbReference>
<dbReference type="CDD" id="cd18808">
    <property type="entry name" value="SF1_C_Upf1"/>
    <property type="match status" value="1"/>
</dbReference>
<dbReference type="PANTHER" id="PTHR10887:SF495">
    <property type="entry name" value="HELICASE SENATAXIN ISOFORM X1-RELATED"/>
    <property type="match status" value="1"/>
</dbReference>
<evidence type="ECO:0000256" key="9">
    <source>
        <dbReference type="SAM" id="MobiDB-lite"/>
    </source>
</evidence>
<name>A0A4P6XMQ7_9ASCO</name>
<evidence type="ECO:0000259" key="13">
    <source>
        <dbReference type="Pfam" id="PF23576"/>
    </source>
</evidence>
<keyword evidence="8" id="KW-0175">Coiled coil</keyword>
<dbReference type="InterPro" id="IPR045055">
    <property type="entry name" value="DNA2/NAM7-like"/>
</dbReference>
<evidence type="ECO:0000259" key="11">
    <source>
        <dbReference type="Pfam" id="PF13086"/>
    </source>
</evidence>
<keyword evidence="7" id="KW-0539">Nucleus</keyword>
<dbReference type="FunFam" id="3.40.50.300:FF:001152">
    <property type="entry name" value="tRNA-splicing endonuclease, putative"/>
    <property type="match status" value="1"/>
</dbReference>
<feature type="domain" description="Helicase Sen1 N-terminal" evidence="10">
    <location>
        <begin position="81"/>
        <end position="777"/>
    </location>
</feature>
<comment type="subcellular location">
    <subcellularLocation>
        <location evidence="1">Nucleus</location>
    </subcellularLocation>
</comment>